<dbReference type="InterPro" id="IPR051289">
    <property type="entry name" value="LAGLIDADG_Endonuclease"/>
</dbReference>
<dbReference type="AlphaFoldDB" id="K5VIT5"/>
<dbReference type="OrthoDB" id="5381460at2759"/>
<dbReference type="HOGENOM" id="CLU_054501_0_0_1"/>
<dbReference type="PANTHER" id="PTHR36181">
    <property type="entry name" value="INTRON-ENCODED ENDONUCLEASE AI3-RELATED"/>
    <property type="match status" value="1"/>
</dbReference>
<comment type="function">
    <text evidence="1">Mitochondrial DNA endonuclease involved in intron homing.</text>
</comment>
<organism evidence="3 4">
    <name type="scientific">Agaricus bisporus var. burnettii (strain JB137-S8 / ATCC MYA-4627 / FGSC 10392)</name>
    <name type="common">White button mushroom</name>
    <dbReference type="NCBI Taxonomy" id="597362"/>
    <lineage>
        <taxon>Eukaryota</taxon>
        <taxon>Fungi</taxon>
        <taxon>Dikarya</taxon>
        <taxon>Basidiomycota</taxon>
        <taxon>Agaricomycotina</taxon>
        <taxon>Agaricomycetes</taxon>
        <taxon>Agaricomycetidae</taxon>
        <taxon>Agaricales</taxon>
        <taxon>Agaricineae</taxon>
        <taxon>Agaricaceae</taxon>
        <taxon>Agaricus</taxon>
    </lineage>
</organism>
<evidence type="ECO:0000313" key="4">
    <source>
        <dbReference type="Proteomes" id="UP000008493"/>
    </source>
</evidence>
<dbReference type="Gene3D" id="3.10.28.10">
    <property type="entry name" value="Homing endonucleases"/>
    <property type="match status" value="2"/>
</dbReference>
<protein>
    <recommendedName>
        <fullName evidence="2">Homing endonuclease LAGLIDADG domain-containing protein</fullName>
    </recommendedName>
</protein>
<sequence length="320" mass="37205">MLLTWGQLARVNLLTLQRLNVEHPNNINLTNSINTKVQGLRNNKELFYKWLVGFTDGDGTFSIAHQNGKWSLAFKISQHEYNARILYFIKSQLGIGNINKEDKTKMVNYRIRDRKKLLEIIFPIFDKNPLLTSKYFDYLKFKEAFNILEDSNLTKTQKDELMYNLVKKVPSESYISPAWEIIHNQVNNINDANKVMSKSWLIGFTEAEGSFYLVNKSANRMVHGFEITQKLDLIVLSAIACILGIKTTSKKTYHTVVTTNSRSIENIIKYYNSTMKGMKSFEFRVWARSYVKHKGDFTKLNEIRNKIRSRKLGTTIFTNS</sequence>
<dbReference type="KEGG" id="abp:AGABI1DRAFT48345"/>
<dbReference type="GeneID" id="18829796"/>
<dbReference type="GO" id="GO:0004519">
    <property type="term" value="F:endonuclease activity"/>
    <property type="evidence" value="ECO:0007669"/>
    <property type="project" value="InterPro"/>
</dbReference>
<dbReference type="Pfam" id="PF00961">
    <property type="entry name" value="LAGLIDADG_1"/>
    <property type="match status" value="2"/>
</dbReference>
<dbReference type="InParanoid" id="K5VIT5"/>
<dbReference type="SUPFAM" id="SSF55608">
    <property type="entry name" value="Homing endonucleases"/>
    <property type="match status" value="2"/>
</dbReference>
<accession>K5VIT5</accession>
<dbReference type="Proteomes" id="UP000008493">
    <property type="component" value="Unassembled WGS sequence"/>
</dbReference>
<feature type="domain" description="Homing endonuclease LAGLIDADG" evidence="2">
    <location>
        <begin position="201"/>
        <end position="287"/>
    </location>
</feature>
<dbReference type="InterPro" id="IPR004860">
    <property type="entry name" value="LAGLIDADG_dom"/>
</dbReference>
<reference evidence="4" key="1">
    <citation type="journal article" date="2012" name="Proc. Natl. Acad. Sci. U.S.A.">
        <title>Genome sequence of the button mushroom Agaricus bisporus reveals mechanisms governing adaptation to a humic-rich ecological niche.</title>
        <authorList>
            <person name="Morin E."/>
            <person name="Kohler A."/>
            <person name="Baker A.R."/>
            <person name="Foulongne-Oriol M."/>
            <person name="Lombard V."/>
            <person name="Nagy L.G."/>
            <person name="Ohm R.A."/>
            <person name="Patyshakuliyeva A."/>
            <person name="Brun A."/>
            <person name="Aerts A.L."/>
            <person name="Bailey A.M."/>
            <person name="Billette C."/>
            <person name="Coutinho P.M."/>
            <person name="Deakin G."/>
            <person name="Doddapaneni H."/>
            <person name="Floudas D."/>
            <person name="Grimwood J."/>
            <person name="Hilden K."/>
            <person name="Kuees U."/>
            <person name="LaButti K.M."/>
            <person name="Lapidus A."/>
            <person name="Lindquist E.A."/>
            <person name="Lucas S.M."/>
            <person name="Murat C."/>
            <person name="Riley R.W."/>
            <person name="Salamov A.A."/>
            <person name="Schmutz J."/>
            <person name="Subramanian V."/>
            <person name="Woesten H.A.B."/>
            <person name="Xu J."/>
            <person name="Eastwood D.C."/>
            <person name="Foster G.D."/>
            <person name="Sonnenberg A.S."/>
            <person name="Cullen D."/>
            <person name="de Vries R.P."/>
            <person name="Lundell T."/>
            <person name="Hibbett D.S."/>
            <person name="Henrissat B."/>
            <person name="Burton K.S."/>
            <person name="Kerrigan R.W."/>
            <person name="Challen M.P."/>
            <person name="Grigoriev I.V."/>
            <person name="Martin F."/>
        </authorList>
    </citation>
    <scope>NUCLEOTIDE SEQUENCE [LARGE SCALE GENOMIC DNA]</scope>
    <source>
        <strain evidence="4">JB137-S8 / ATCC MYA-4627 / FGSC 10392</strain>
    </source>
</reference>
<name>K5VIT5_AGABU</name>
<dbReference type="InterPro" id="IPR027434">
    <property type="entry name" value="Homing_endonucl"/>
</dbReference>
<dbReference type="RefSeq" id="XP_007335113.1">
    <property type="nucleotide sequence ID" value="XM_007335051.1"/>
</dbReference>
<dbReference type="EMBL" id="JH971540">
    <property type="protein sequence ID" value="EKM74249.1"/>
    <property type="molecule type" value="Genomic_DNA"/>
</dbReference>
<evidence type="ECO:0000256" key="1">
    <source>
        <dbReference type="ARBA" id="ARBA00002670"/>
    </source>
</evidence>
<dbReference type="STRING" id="597362.K5VIT5"/>
<dbReference type="eggNOG" id="ENOG502S2UT">
    <property type="taxonomic scope" value="Eukaryota"/>
</dbReference>
<gene>
    <name evidence="3" type="ORF">AGABI1DRAFT_48345</name>
</gene>
<dbReference type="PANTHER" id="PTHR36181:SF2">
    <property type="entry name" value="INTRON-ENCODED ENDONUCLEASE AI3-RELATED"/>
    <property type="match status" value="1"/>
</dbReference>
<keyword evidence="4" id="KW-1185">Reference proteome</keyword>
<dbReference type="OMA" id="HGFEITQ"/>
<dbReference type="GO" id="GO:0005739">
    <property type="term" value="C:mitochondrion"/>
    <property type="evidence" value="ECO:0007669"/>
    <property type="project" value="UniProtKB-ARBA"/>
</dbReference>
<evidence type="ECO:0000259" key="2">
    <source>
        <dbReference type="Pfam" id="PF00961"/>
    </source>
</evidence>
<feature type="domain" description="Homing endonuclease LAGLIDADG" evidence="2">
    <location>
        <begin position="51"/>
        <end position="144"/>
    </location>
</feature>
<evidence type="ECO:0000313" key="3">
    <source>
        <dbReference type="EMBL" id="EKM74249.1"/>
    </source>
</evidence>
<proteinExistence type="predicted"/>